<keyword evidence="1" id="KW-1003">Cell membrane</keyword>
<keyword evidence="3" id="KW-1185">Reference proteome</keyword>
<comment type="catalytic activity">
    <reaction evidence="1">
        <text>all-trans-beta-carotene + O2 = 2 all-trans-retinal</text>
        <dbReference type="Rhea" id="RHEA:32887"/>
        <dbReference type="ChEBI" id="CHEBI:15379"/>
        <dbReference type="ChEBI" id="CHEBI:17579"/>
        <dbReference type="ChEBI" id="CHEBI:17898"/>
        <dbReference type="EC" id="1.13.11.63"/>
    </reaction>
</comment>
<feature type="transmembrane region" description="Helical" evidence="1">
    <location>
        <begin position="191"/>
        <end position="209"/>
    </location>
</feature>
<dbReference type="GO" id="GO:0010436">
    <property type="term" value="F:carotenoid dioxygenase activity"/>
    <property type="evidence" value="ECO:0007669"/>
    <property type="project" value="UniProtKB-UniRule"/>
</dbReference>
<feature type="transmembrane region" description="Helical" evidence="1">
    <location>
        <begin position="140"/>
        <end position="158"/>
    </location>
</feature>
<comment type="similarity">
    <text evidence="1">Belongs to the Brp/Blh beta-carotene diooxygenase family.</text>
</comment>
<evidence type="ECO:0000313" key="2">
    <source>
        <dbReference type="EMBL" id="SDF64437.1"/>
    </source>
</evidence>
<protein>
    <recommendedName>
        <fullName evidence="1">Probable beta-carotene 15,15'-dioxygenase</fullName>
        <ecNumber evidence="1">1.13.11.63</ecNumber>
    </recommendedName>
</protein>
<dbReference type="EC" id="1.13.11.63" evidence="1"/>
<dbReference type="GO" id="GO:0005506">
    <property type="term" value="F:iron ion binding"/>
    <property type="evidence" value="ECO:0007669"/>
    <property type="project" value="UniProtKB-UniRule"/>
</dbReference>
<dbReference type="AlphaFoldDB" id="A0A1G7MRV0"/>
<dbReference type="Pfam" id="PF15461">
    <property type="entry name" value="BCD"/>
    <property type="match status" value="1"/>
</dbReference>
<feature type="transmembrane region" description="Helical" evidence="1">
    <location>
        <begin position="224"/>
        <end position="246"/>
    </location>
</feature>
<keyword evidence="1" id="KW-0472">Membrane</keyword>
<keyword evidence="1" id="KW-0812">Transmembrane</keyword>
<organism evidence="2 3">
    <name type="scientific">Halorientalis regularis</name>
    <dbReference type="NCBI Taxonomy" id="660518"/>
    <lineage>
        <taxon>Archaea</taxon>
        <taxon>Methanobacteriati</taxon>
        <taxon>Methanobacteriota</taxon>
        <taxon>Stenosarchaea group</taxon>
        <taxon>Halobacteria</taxon>
        <taxon>Halobacteriales</taxon>
        <taxon>Haloarculaceae</taxon>
        <taxon>Halorientalis</taxon>
    </lineage>
</organism>
<name>A0A1G7MRV0_9EURY</name>
<dbReference type="STRING" id="660518.SAMN05216218_10842"/>
<dbReference type="EMBL" id="FNBK01000008">
    <property type="protein sequence ID" value="SDF64437.1"/>
    <property type="molecule type" value="Genomic_DNA"/>
</dbReference>
<keyword evidence="1" id="KW-0560">Oxidoreductase</keyword>
<feature type="transmembrane region" description="Helical" evidence="1">
    <location>
        <begin position="316"/>
        <end position="342"/>
    </location>
</feature>
<dbReference type="OrthoDB" id="206064at2157"/>
<dbReference type="RefSeq" id="WP_092692151.1">
    <property type="nucleotide sequence ID" value="NZ_FNBK01000008.1"/>
</dbReference>
<dbReference type="HAMAP" id="MF_02093">
    <property type="entry name" value="Beta_carotene_diox"/>
    <property type="match status" value="1"/>
</dbReference>
<feature type="transmembrane region" description="Helical" evidence="1">
    <location>
        <begin position="20"/>
        <end position="38"/>
    </location>
</feature>
<comment type="cofactor">
    <cofactor evidence="1">
        <name>Fe(2+)</name>
        <dbReference type="ChEBI" id="CHEBI:29033"/>
    </cofactor>
</comment>
<comment type="caution">
    <text evidence="1">Lacks conserved residue(s) required for the propagation of feature annotation.</text>
</comment>
<feature type="transmembrane region" description="Helical" evidence="1">
    <location>
        <begin position="281"/>
        <end position="304"/>
    </location>
</feature>
<dbReference type="NCBIfam" id="TIGR03753">
    <property type="entry name" value="blh_monoox"/>
    <property type="match status" value="1"/>
</dbReference>
<keyword evidence="2" id="KW-0503">Monooxygenase</keyword>
<comment type="function">
    <text evidence="1">Catalyzes the cleavage of beta-carotene at its central double bond (15,15') to yield two molecules of all-trans-retinal.</text>
</comment>
<keyword evidence="1" id="KW-1133">Transmembrane helix</keyword>
<feature type="transmembrane region" description="Helical" evidence="1">
    <location>
        <begin position="44"/>
        <end position="60"/>
    </location>
</feature>
<evidence type="ECO:0000313" key="3">
    <source>
        <dbReference type="Proteomes" id="UP000199076"/>
    </source>
</evidence>
<keyword evidence="1" id="KW-0223">Dioxygenase</keyword>
<keyword evidence="1" id="KW-0479">Metal-binding</keyword>
<dbReference type="GO" id="GO:0004497">
    <property type="term" value="F:monooxygenase activity"/>
    <property type="evidence" value="ECO:0007669"/>
    <property type="project" value="UniProtKB-KW"/>
</dbReference>
<keyword evidence="1" id="KW-0408">Iron</keyword>
<reference evidence="3" key="1">
    <citation type="submission" date="2016-10" db="EMBL/GenBank/DDBJ databases">
        <authorList>
            <person name="Varghese N."/>
            <person name="Submissions S."/>
        </authorList>
    </citation>
    <scope>NUCLEOTIDE SEQUENCE [LARGE SCALE GENOMIC DNA]</scope>
    <source>
        <strain evidence="3">IBRC-M 10760</strain>
    </source>
</reference>
<gene>
    <name evidence="2" type="ORF">SAMN05216218_10842</name>
</gene>
<feature type="transmembrane region" description="Helical" evidence="1">
    <location>
        <begin position="105"/>
        <end position="128"/>
    </location>
</feature>
<comment type="subcellular location">
    <subcellularLocation>
        <location evidence="1">Cell membrane</location>
        <topology evidence="1">Multi-pass membrane protein</topology>
    </subcellularLocation>
</comment>
<feature type="transmembrane region" description="Helical" evidence="1">
    <location>
        <begin position="80"/>
        <end position="99"/>
    </location>
</feature>
<dbReference type="GO" id="GO:0016121">
    <property type="term" value="P:carotene catabolic process"/>
    <property type="evidence" value="ECO:0007669"/>
    <property type="project" value="UniProtKB-UniRule"/>
</dbReference>
<dbReference type="GO" id="GO:0005886">
    <property type="term" value="C:plasma membrane"/>
    <property type="evidence" value="ECO:0007669"/>
    <property type="project" value="UniProtKB-SubCell"/>
</dbReference>
<dbReference type="InterPro" id="IPR022270">
    <property type="entry name" value="Blh_diox"/>
</dbReference>
<evidence type="ECO:0000256" key="1">
    <source>
        <dbReference type="HAMAP-Rule" id="MF_02093"/>
    </source>
</evidence>
<accession>A0A1G7MRV0</accession>
<dbReference type="GO" id="GO:0003834">
    <property type="term" value="F:beta-carotene 15,15'-dioxygenase activity"/>
    <property type="evidence" value="ECO:0007669"/>
    <property type="project" value="UniProtKB-EC"/>
</dbReference>
<sequence length="352" mass="36614">MSTTTSRLFGRGVEPTVHSLSRAALVSVAALFLGLRVAGATVPIATQAAVYLLGMVALNLPHGGYEHFANLRRRTATFRLWYVAAYLALAAAFVGLFLIAPVAGLALAILVAVLKGGGGDLHVLAATTGTGHLRTRGQRVLAVLARGGAVMAVPVLAFPDTFRAFSGLMVSMVDPAAMGAIAPHFGLTRPVIGLGYAGVVAAHLGLGYLRRPDTGAWLADATETILLIGYFAVVPVIVAVGLYFPLWYSARQVARELAVDAAPETGGRDLLGGRTASVGEVALRAWVALVAGALATAAVAVAFWMLVPTPLPTDSWLFGGVAFWSVFISVIALPHVVVGGLLDRTRGIWHVP</sequence>
<proteinExistence type="inferred from homology"/>
<feature type="transmembrane region" description="Helical" evidence="1">
    <location>
        <begin position="164"/>
        <end position="182"/>
    </location>
</feature>
<dbReference type="Proteomes" id="UP000199076">
    <property type="component" value="Unassembled WGS sequence"/>
</dbReference>